<reference evidence="3" key="1">
    <citation type="submission" date="2015-11" db="EMBL/GenBank/DDBJ databases">
        <title>De novo transcriptome assembly of four potential Pierce s Disease insect vectors from Arizona vineyards.</title>
        <authorList>
            <person name="Tassone E.E."/>
        </authorList>
    </citation>
    <scope>NUCLEOTIDE SEQUENCE</scope>
</reference>
<evidence type="ECO:0000256" key="1">
    <source>
        <dbReference type="SAM" id="MobiDB-lite"/>
    </source>
</evidence>
<feature type="compositionally biased region" description="Basic and acidic residues" evidence="1">
    <location>
        <begin position="152"/>
        <end position="162"/>
    </location>
</feature>
<proteinExistence type="predicted"/>
<dbReference type="AlphaFoldDB" id="A0A1B6L3W5"/>
<evidence type="ECO:0000256" key="2">
    <source>
        <dbReference type="SAM" id="SignalP"/>
    </source>
</evidence>
<evidence type="ECO:0000313" key="3">
    <source>
        <dbReference type="EMBL" id="JAT18224.1"/>
    </source>
</evidence>
<sequence length="502" mass="50097">MADPLSDTSMACGALHLLAVLTLLAGSALPSKHVFLGGREQLEVDPDQRTALLSADQEPRILLDYAVGIKAYKDPTTRRCYIERLDGSTTQRQHQKVVGRREYVVGQNFTKYEFLRLAGLQVVNFCQDTQVHIYEYRSPQSADSHLVSNEIQEDRGGRGEHSRSRRQANGYPRPARYRGQTQTQYIAFNKEGTDKTGTAEAVAQPDLSRATVSGTHGMGQAQSQSGSGGCEECFPQTYGGGYGPQPVQTGGLYPGAPGFIQRYPAGPGGGRPGIVGPGGYPGTGVTGTGLPGIGGRTPGPYPAGTLGVPSYPGAPGSTATYPGAGEPGVGIPGTGLPGAGIPGTGGIPGVGIPGTGIPGTYPGAAVPGRYPGEGLPGAGIPGGFPGGYPGTGVPGTGVPGTRPYPGTQTAGARVPGRYPGLGVPGTHPIGPPGAGLPGVGAPGAYPGEGVPSQQPTGLPGARVPGGYPGAGVPGGFPGAGVTGGYPGAGVPGGYPGAGVPGG</sequence>
<feature type="region of interest" description="Disordered" evidence="1">
    <location>
        <begin position="142"/>
        <end position="181"/>
    </location>
</feature>
<feature type="compositionally biased region" description="Low complexity" evidence="1">
    <location>
        <begin position="442"/>
        <end position="451"/>
    </location>
</feature>
<feature type="signal peptide" evidence="2">
    <location>
        <begin position="1"/>
        <end position="30"/>
    </location>
</feature>
<gene>
    <name evidence="3" type="ORF">g.11459</name>
</gene>
<feature type="non-terminal residue" evidence="3">
    <location>
        <position position="502"/>
    </location>
</feature>
<feature type="chain" id="PRO_5008587145" evidence="2">
    <location>
        <begin position="31"/>
        <end position="502"/>
    </location>
</feature>
<feature type="compositionally biased region" description="Gly residues" evidence="1">
    <location>
        <begin position="432"/>
        <end position="441"/>
    </location>
</feature>
<accession>A0A1B6L3W5</accession>
<keyword evidence="2" id="KW-0732">Signal</keyword>
<protein>
    <submittedName>
        <fullName evidence="3">Uncharacterized protein</fullName>
    </submittedName>
</protein>
<dbReference type="EMBL" id="GEBQ01021753">
    <property type="protein sequence ID" value="JAT18224.1"/>
    <property type="molecule type" value="Transcribed_RNA"/>
</dbReference>
<feature type="region of interest" description="Disordered" evidence="1">
    <location>
        <begin position="432"/>
        <end position="466"/>
    </location>
</feature>
<organism evidence="3">
    <name type="scientific">Graphocephala atropunctata</name>
    <dbReference type="NCBI Taxonomy" id="36148"/>
    <lineage>
        <taxon>Eukaryota</taxon>
        <taxon>Metazoa</taxon>
        <taxon>Ecdysozoa</taxon>
        <taxon>Arthropoda</taxon>
        <taxon>Hexapoda</taxon>
        <taxon>Insecta</taxon>
        <taxon>Pterygota</taxon>
        <taxon>Neoptera</taxon>
        <taxon>Paraneoptera</taxon>
        <taxon>Hemiptera</taxon>
        <taxon>Auchenorrhyncha</taxon>
        <taxon>Membracoidea</taxon>
        <taxon>Cicadellidae</taxon>
        <taxon>Cicadellinae</taxon>
        <taxon>Cicadellini</taxon>
        <taxon>Graphocephala</taxon>
    </lineage>
</organism>
<name>A0A1B6L3W5_9HEMI</name>